<keyword evidence="5 7" id="KW-1133">Transmembrane helix</keyword>
<gene>
    <name evidence="9" type="ORF">TM49_19200</name>
</gene>
<dbReference type="AlphaFoldDB" id="A0A0D5LY36"/>
<feature type="transmembrane region" description="Helical" evidence="7">
    <location>
        <begin position="21"/>
        <end position="41"/>
    </location>
</feature>
<keyword evidence="4 7" id="KW-0812">Transmembrane</keyword>
<dbReference type="HOGENOM" id="CLU_016047_0_0_5"/>
<dbReference type="PROSITE" id="PS50928">
    <property type="entry name" value="ABC_TM1"/>
    <property type="match status" value="1"/>
</dbReference>
<evidence type="ECO:0000259" key="8">
    <source>
        <dbReference type="PROSITE" id="PS50928"/>
    </source>
</evidence>
<proteinExistence type="inferred from homology"/>
<evidence type="ECO:0000256" key="7">
    <source>
        <dbReference type="RuleBase" id="RU363032"/>
    </source>
</evidence>
<dbReference type="Gene3D" id="1.10.3720.10">
    <property type="entry name" value="MetI-like"/>
    <property type="match status" value="1"/>
</dbReference>
<evidence type="ECO:0000256" key="3">
    <source>
        <dbReference type="ARBA" id="ARBA00022475"/>
    </source>
</evidence>
<dbReference type="CDD" id="cd06261">
    <property type="entry name" value="TM_PBP2"/>
    <property type="match status" value="1"/>
</dbReference>
<evidence type="ECO:0000313" key="10">
    <source>
        <dbReference type="Proteomes" id="UP000032611"/>
    </source>
</evidence>
<keyword evidence="10" id="KW-1185">Reference proteome</keyword>
<dbReference type="GO" id="GO:0005886">
    <property type="term" value="C:plasma membrane"/>
    <property type="evidence" value="ECO:0007669"/>
    <property type="project" value="UniProtKB-SubCell"/>
</dbReference>
<dbReference type="SUPFAM" id="SSF161098">
    <property type="entry name" value="MetI-like"/>
    <property type="match status" value="1"/>
</dbReference>
<dbReference type="EMBL" id="CP010803">
    <property type="protein sequence ID" value="AJY48363.1"/>
    <property type="molecule type" value="Genomic_DNA"/>
</dbReference>
<name>A0A0D5LY36_MAREN</name>
<dbReference type="PATRIC" id="fig|1486262.3.peg.3973"/>
<dbReference type="PANTHER" id="PTHR30193:SF37">
    <property type="entry name" value="INNER MEMBRANE ABC TRANSPORTER PERMEASE PROTEIN YCJO"/>
    <property type="match status" value="1"/>
</dbReference>
<feature type="transmembrane region" description="Helical" evidence="7">
    <location>
        <begin position="115"/>
        <end position="136"/>
    </location>
</feature>
<feature type="domain" description="ABC transmembrane type-1" evidence="8">
    <location>
        <begin position="78"/>
        <end position="292"/>
    </location>
</feature>
<dbReference type="STRING" id="1486262.TM49_19200"/>
<protein>
    <recommendedName>
        <fullName evidence="8">ABC transmembrane type-1 domain-containing protein</fullName>
    </recommendedName>
</protein>
<feature type="transmembrane region" description="Helical" evidence="7">
    <location>
        <begin position="269"/>
        <end position="292"/>
    </location>
</feature>
<comment type="similarity">
    <text evidence="7">Belongs to the binding-protein-dependent transport system permease family.</text>
</comment>
<evidence type="ECO:0000313" key="9">
    <source>
        <dbReference type="EMBL" id="AJY48363.1"/>
    </source>
</evidence>
<evidence type="ECO:0000256" key="4">
    <source>
        <dbReference type="ARBA" id="ARBA00022692"/>
    </source>
</evidence>
<keyword evidence="6 7" id="KW-0472">Membrane</keyword>
<evidence type="ECO:0000256" key="5">
    <source>
        <dbReference type="ARBA" id="ARBA00022989"/>
    </source>
</evidence>
<feature type="transmembrane region" description="Helical" evidence="7">
    <location>
        <begin position="83"/>
        <end position="103"/>
    </location>
</feature>
<sequence>MTGQRPAAPGFWRRNQRRLAPILFLAPAVIMFTVFVVVPVIESLRLSLYDWDGLSAPRFIGLGNYVELFRDDPVFWTALKNNIYWLVAFLVSPALGLLLALFLNQSGFGMRFVKSLYFMPFVISQVVVGLMFSWFFNADFGLLNHILEGFGLPPVALLESENSATFVIIAAGLWPQVAYCMILYLTGLTAINPELLEAARMEGVKGFKLLWHIVLPQLKPATSIALIVSVVGALRSFDLVSVMTDGGPYQSSTVLAYYMYEQTFGAFRIGYGAAIASCLFFLMDICIVIYLIRSLPRARAR</sequence>
<dbReference type="InterPro" id="IPR051393">
    <property type="entry name" value="ABC_transporter_permease"/>
</dbReference>
<dbReference type="InterPro" id="IPR000515">
    <property type="entry name" value="MetI-like"/>
</dbReference>
<dbReference type="InterPro" id="IPR035906">
    <property type="entry name" value="MetI-like_sf"/>
</dbReference>
<evidence type="ECO:0000256" key="1">
    <source>
        <dbReference type="ARBA" id="ARBA00004651"/>
    </source>
</evidence>
<feature type="transmembrane region" description="Helical" evidence="7">
    <location>
        <begin position="209"/>
        <end position="234"/>
    </location>
</feature>
<dbReference type="Proteomes" id="UP000032611">
    <property type="component" value="Chromosome"/>
</dbReference>
<dbReference type="GO" id="GO:0055085">
    <property type="term" value="P:transmembrane transport"/>
    <property type="evidence" value="ECO:0007669"/>
    <property type="project" value="InterPro"/>
</dbReference>
<comment type="subcellular location">
    <subcellularLocation>
        <location evidence="1 7">Cell membrane</location>
        <topology evidence="1 7">Multi-pass membrane protein</topology>
    </subcellularLocation>
</comment>
<keyword evidence="3" id="KW-1003">Cell membrane</keyword>
<dbReference type="OrthoDB" id="9782326at2"/>
<dbReference type="KEGG" id="mey:TM49_19200"/>
<organism evidence="9 10">
    <name type="scientific">Martelella endophytica</name>
    <dbReference type="NCBI Taxonomy" id="1486262"/>
    <lineage>
        <taxon>Bacteria</taxon>
        <taxon>Pseudomonadati</taxon>
        <taxon>Pseudomonadota</taxon>
        <taxon>Alphaproteobacteria</taxon>
        <taxon>Hyphomicrobiales</taxon>
        <taxon>Aurantimonadaceae</taxon>
        <taxon>Martelella</taxon>
    </lineage>
</organism>
<evidence type="ECO:0000256" key="6">
    <source>
        <dbReference type="ARBA" id="ARBA00023136"/>
    </source>
</evidence>
<reference evidence="9 10" key="1">
    <citation type="journal article" date="2015" name="Genome Announc.">
        <title>Complete genome sequence of Martelella endophytica YC6887, which has antifungal activity associated with a halophyte.</title>
        <authorList>
            <person name="Khan A."/>
            <person name="Khan H."/>
            <person name="Chung E.J."/>
            <person name="Hossain M.T."/>
            <person name="Chung Y.R."/>
        </authorList>
    </citation>
    <scope>NUCLEOTIDE SEQUENCE [LARGE SCALE GENOMIC DNA]</scope>
    <source>
        <strain evidence="9">YC6887</strain>
    </source>
</reference>
<dbReference type="Pfam" id="PF00528">
    <property type="entry name" value="BPD_transp_1"/>
    <property type="match status" value="1"/>
</dbReference>
<feature type="transmembrane region" description="Helical" evidence="7">
    <location>
        <begin position="164"/>
        <end position="188"/>
    </location>
</feature>
<dbReference type="PANTHER" id="PTHR30193">
    <property type="entry name" value="ABC TRANSPORTER PERMEASE PROTEIN"/>
    <property type="match status" value="1"/>
</dbReference>
<keyword evidence="2 7" id="KW-0813">Transport</keyword>
<accession>A0A0D5LY36</accession>
<evidence type="ECO:0000256" key="2">
    <source>
        <dbReference type="ARBA" id="ARBA00022448"/>
    </source>
</evidence>